<dbReference type="EMBL" id="KV417542">
    <property type="protein sequence ID" value="KZP22046.1"/>
    <property type="molecule type" value="Genomic_DNA"/>
</dbReference>
<evidence type="ECO:0000313" key="3">
    <source>
        <dbReference type="Proteomes" id="UP000076532"/>
    </source>
</evidence>
<reference evidence="2 3" key="1">
    <citation type="journal article" date="2016" name="Mol. Biol. Evol.">
        <title>Comparative Genomics of Early-Diverging Mushroom-Forming Fungi Provides Insights into the Origins of Lignocellulose Decay Capabilities.</title>
        <authorList>
            <person name="Nagy L.G."/>
            <person name="Riley R."/>
            <person name="Tritt A."/>
            <person name="Adam C."/>
            <person name="Daum C."/>
            <person name="Floudas D."/>
            <person name="Sun H."/>
            <person name="Yadav J.S."/>
            <person name="Pangilinan J."/>
            <person name="Larsson K.H."/>
            <person name="Matsuura K."/>
            <person name="Barry K."/>
            <person name="Labutti K."/>
            <person name="Kuo R."/>
            <person name="Ohm R.A."/>
            <person name="Bhattacharya S.S."/>
            <person name="Shirouzu T."/>
            <person name="Yoshinaga Y."/>
            <person name="Martin F.M."/>
            <person name="Grigoriev I.V."/>
            <person name="Hibbett D.S."/>
        </authorList>
    </citation>
    <scope>NUCLEOTIDE SEQUENCE [LARGE SCALE GENOMIC DNA]</scope>
    <source>
        <strain evidence="2 3">CBS 109695</strain>
    </source>
</reference>
<keyword evidence="3" id="KW-1185">Reference proteome</keyword>
<name>A0A166KM44_9AGAM</name>
<feature type="compositionally biased region" description="Polar residues" evidence="1">
    <location>
        <begin position="47"/>
        <end position="57"/>
    </location>
</feature>
<dbReference type="Proteomes" id="UP000076532">
    <property type="component" value="Unassembled WGS sequence"/>
</dbReference>
<feature type="compositionally biased region" description="Polar residues" evidence="1">
    <location>
        <begin position="13"/>
        <end position="25"/>
    </location>
</feature>
<feature type="region of interest" description="Disordered" evidence="1">
    <location>
        <begin position="1"/>
        <end position="57"/>
    </location>
</feature>
<evidence type="ECO:0000313" key="2">
    <source>
        <dbReference type="EMBL" id="KZP22046.1"/>
    </source>
</evidence>
<protein>
    <submittedName>
        <fullName evidence="2">Uncharacterized protein</fullName>
    </submittedName>
</protein>
<proteinExistence type="predicted"/>
<dbReference type="AlphaFoldDB" id="A0A166KM44"/>
<gene>
    <name evidence="2" type="ORF">FIBSPDRAFT_859903</name>
</gene>
<sequence>MPQNRSPPAGTHESYTLHITGSPPTSEDPDARSPPHSRRANFRLLSPASQPSQQMPT</sequence>
<accession>A0A166KM44</accession>
<evidence type="ECO:0000256" key="1">
    <source>
        <dbReference type="SAM" id="MobiDB-lite"/>
    </source>
</evidence>
<organism evidence="2 3">
    <name type="scientific">Athelia psychrophila</name>
    <dbReference type="NCBI Taxonomy" id="1759441"/>
    <lineage>
        <taxon>Eukaryota</taxon>
        <taxon>Fungi</taxon>
        <taxon>Dikarya</taxon>
        <taxon>Basidiomycota</taxon>
        <taxon>Agaricomycotina</taxon>
        <taxon>Agaricomycetes</taxon>
        <taxon>Agaricomycetidae</taxon>
        <taxon>Atheliales</taxon>
        <taxon>Atheliaceae</taxon>
        <taxon>Athelia</taxon>
    </lineage>
</organism>